<sequence length="1095" mass="122290">MTLVSISMMVQDVHIDEEGAATKVHKVSSKLLEQFWKLAEKKEKARINAAIVIINHAKQHEIQGSELPKEVNYCLERLVRGLASSRAAARPGFYACLVELLTLLRGKILPQHLLTLADKFLKSISSSKTEMGDAQIGRILLVSAMIQSSLLTGSDVIMDVTGQLISLLKKKAFLRVMAASILVQLLHSLDVEVFQDHICSKVMEYLRNEEELDPEGLWIFLECSLCFPQAFHGKKVLKDRYGSSSLLKPKMLQNVVEAVMRCVVQLPQCHPMLPCLGAYVMEKQAAGTFWQQGLAPILQGSPPKDRMQVACHLIHAMLSSSPALMGEGFLESETFIALLVKSCSQVHGPGKGQGGGKGKVGKDKTMTNLLEALAKFLSSSDLQEEIRRATLERLLRPPGSPIIDKILFSPREPILRRTLASVKDTQTLLIVLGACEDVIKGKYSSSNLEKVTASQIMARILSKKWDEDSEIQESYLHFLAAHSLFSIEGGIPGTSLDVIDIPINGDVARGLQKSLLRALDHPSSHISDWGNTLYRVIKFLDLLLHHSEEAKPIRQLSEQGKEYWKKALELGKMMRQNSKNKAEGEEWKFHIFQVLFLQMCLQLLMDEKPACDAIQDLEECWKRSQGSVGVKCEDGPEWVEVVVDLLLNLLSLETHLLRSIVNSVFASLAPHLTLFSLRHISSVLSTEDSGKNPLSLDSESEAGSEVDSDREMDMDSEDESLNEVEDDDDNDNDGDDQGCPDGFRDEVKAALGDAAVATDVETVNVSDIDDERMAELDRALSNAFQNAGGKLSKKKSGRLLQSDMKLLHFRLRCLELLELYMRDPRPLGHVMALILPLLKAYAESLKDFRQETLSTRLDSLLSRLSGLRKFSSMDVNPAQFPQIISDLLNSFARTSPPRYVVMANRVCVMVVRCSTHTTMGSDDKELLVDTLCTAIQDIFQRSESQLLWQTFQHLVALNWDGGWRLADAVVKRASTAEKIPARTHACQLLVAFLRNTNVIRRLASKDKDRVLGSISEFLLVELERLGRVEARVIHVCRVLECLLALLPHKNASELPGMMKTTLIEVSKQGQLRRAKKFKTLFNRLSAKFNIPHSTW</sequence>
<feature type="region of interest" description="Disordered" evidence="4">
    <location>
        <begin position="686"/>
        <end position="744"/>
    </location>
</feature>
<comment type="subcellular location">
    <subcellularLocation>
        <location evidence="1">Nucleus</location>
    </subcellularLocation>
</comment>
<evidence type="ECO:0008006" key="7">
    <source>
        <dbReference type="Google" id="ProtNLM"/>
    </source>
</evidence>
<accession>A0A7R9A998</accession>
<gene>
    <name evidence="5" type="ORF">DSTB1V02_LOCUS9642</name>
</gene>
<evidence type="ECO:0000313" key="6">
    <source>
        <dbReference type="Proteomes" id="UP000677054"/>
    </source>
</evidence>
<keyword evidence="3" id="KW-0539">Nucleus</keyword>
<dbReference type="GO" id="GO:0003714">
    <property type="term" value="F:transcription corepressor activity"/>
    <property type="evidence" value="ECO:0007669"/>
    <property type="project" value="TreeGrafter"/>
</dbReference>
<protein>
    <recommendedName>
        <fullName evidence="7">DNA polymerase V</fullName>
    </recommendedName>
</protein>
<dbReference type="Proteomes" id="UP000677054">
    <property type="component" value="Unassembled WGS sequence"/>
</dbReference>
<evidence type="ECO:0000256" key="1">
    <source>
        <dbReference type="ARBA" id="ARBA00004123"/>
    </source>
</evidence>
<keyword evidence="6" id="KW-1185">Reference proteome</keyword>
<dbReference type="SUPFAM" id="SSF48371">
    <property type="entry name" value="ARM repeat"/>
    <property type="match status" value="1"/>
</dbReference>
<evidence type="ECO:0000256" key="3">
    <source>
        <dbReference type="ARBA" id="ARBA00023242"/>
    </source>
</evidence>
<dbReference type="EMBL" id="LR902042">
    <property type="protein sequence ID" value="CAD7249856.1"/>
    <property type="molecule type" value="Genomic_DNA"/>
</dbReference>
<dbReference type="InterPro" id="IPR007015">
    <property type="entry name" value="DNA_pol_V/MYBBP1A"/>
</dbReference>
<dbReference type="InterPro" id="IPR016024">
    <property type="entry name" value="ARM-type_fold"/>
</dbReference>
<dbReference type="AlphaFoldDB" id="A0A7R9A998"/>
<comment type="similarity">
    <text evidence="2">Belongs to the MYBBP1A family.</text>
</comment>
<evidence type="ECO:0000256" key="4">
    <source>
        <dbReference type="SAM" id="MobiDB-lite"/>
    </source>
</evidence>
<name>A0A7R9A998_9CRUS</name>
<dbReference type="Pfam" id="PF04931">
    <property type="entry name" value="DNA_pol_phi"/>
    <property type="match status" value="1"/>
</dbReference>
<dbReference type="EMBL" id="CAJPEV010002525">
    <property type="protein sequence ID" value="CAG0897194.1"/>
    <property type="molecule type" value="Genomic_DNA"/>
</dbReference>
<dbReference type="PANTHER" id="PTHR13213">
    <property type="entry name" value="MYB-BINDING PROTEIN 1A FAMILY MEMBER"/>
    <property type="match status" value="1"/>
</dbReference>
<proteinExistence type="inferred from homology"/>
<dbReference type="GO" id="GO:0003723">
    <property type="term" value="F:RNA binding"/>
    <property type="evidence" value="ECO:0007669"/>
    <property type="project" value="TreeGrafter"/>
</dbReference>
<evidence type="ECO:0000313" key="5">
    <source>
        <dbReference type="EMBL" id="CAD7249856.1"/>
    </source>
</evidence>
<dbReference type="GO" id="GO:0005730">
    <property type="term" value="C:nucleolus"/>
    <property type="evidence" value="ECO:0007669"/>
    <property type="project" value="InterPro"/>
</dbReference>
<dbReference type="PANTHER" id="PTHR13213:SF2">
    <property type="entry name" value="MYB-BINDING PROTEIN 1A"/>
    <property type="match status" value="1"/>
</dbReference>
<organism evidence="5">
    <name type="scientific">Darwinula stevensoni</name>
    <dbReference type="NCBI Taxonomy" id="69355"/>
    <lineage>
        <taxon>Eukaryota</taxon>
        <taxon>Metazoa</taxon>
        <taxon>Ecdysozoa</taxon>
        <taxon>Arthropoda</taxon>
        <taxon>Crustacea</taxon>
        <taxon>Oligostraca</taxon>
        <taxon>Ostracoda</taxon>
        <taxon>Podocopa</taxon>
        <taxon>Podocopida</taxon>
        <taxon>Darwinulocopina</taxon>
        <taxon>Darwinuloidea</taxon>
        <taxon>Darwinulidae</taxon>
        <taxon>Darwinula</taxon>
    </lineage>
</organism>
<dbReference type="GO" id="GO:0043565">
    <property type="term" value="F:sequence-specific DNA binding"/>
    <property type="evidence" value="ECO:0007669"/>
    <property type="project" value="TreeGrafter"/>
</dbReference>
<feature type="compositionally biased region" description="Acidic residues" evidence="4">
    <location>
        <begin position="714"/>
        <end position="738"/>
    </location>
</feature>
<reference evidence="5" key="1">
    <citation type="submission" date="2020-11" db="EMBL/GenBank/DDBJ databases">
        <authorList>
            <person name="Tran Van P."/>
        </authorList>
    </citation>
    <scope>NUCLEOTIDE SEQUENCE</scope>
</reference>
<evidence type="ECO:0000256" key="2">
    <source>
        <dbReference type="ARBA" id="ARBA00006809"/>
    </source>
</evidence>
<dbReference type="OrthoDB" id="6359128at2759"/>